<keyword evidence="6" id="KW-0406">Ion transport</keyword>
<evidence type="ECO:0000313" key="11">
    <source>
        <dbReference type="EMBL" id="KAL2612018.1"/>
    </source>
</evidence>
<dbReference type="AlphaFoldDB" id="A0ABD1XTM3"/>
<feature type="transmembrane region" description="Helical" evidence="10">
    <location>
        <begin position="156"/>
        <end position="176"/>
    </location>
</feature>
<keyword evidence="3" id="KW-0813">Transport</keyword>
<comment type="caution">
    <text evidence="11">The sequence shown here is derived from an EMBL/GenBank/DDBJ whole genome shotgun (WGS) entry which is preliminary data.</text>
</comment>
<accession>A0ABD1XTM3</accession>
<sequence>MVSDMADSLKQPLLNAEGQNGNGLGSVGAGGGGGSEKLVAGGNFHRFVSRVVNFFSWIIGLIRRYLKRIYDEATKSAQPAKAGLAAALCSVLCFAPPPFDMFNKNGVWAVVTADVVLEANVGLTISKGLNRTLGTLAAAVLALGVNYYAVNLGAYEPFYIMGWVFFGAALATMFKFRRPFKDRWNYAVAISMITFHILILSKSEHKDKIVLPLIRLATIVIGFLTMSLVNLGIAPKYAGSGISELIAKNFERAGTAMERCVTFYLEGKVLDQVGDILTGRKQDDSVHTTFTEMVAADAECDKLLKAVPFEPCHGRFFYQYPWHLYTDVTDNLRYTLYDVIALDSCLRAEIQAPGELRKICKDEFEGIGKECAEVFRLLGESIRNMKLVDCGYQLKTAEEWVKYLKHKIAKHSQTILVGAKDQTGAGDPVGYGGPEFEDVIAISYSDSVFNTPGLNTPALTPAHSLICRSVTPTHSFVHGRGVDGTQGLSDERRKELKRNIKTRISALSLIKFASLLIELVAKAKYMDELVRQLADRAQFVGSTPSPSTTSAPVGGNHHV</sequence>
<evidence type="ECO:0000313" key="12">
    <source>
        <dbReference type="Proteomes" id="UP001605036"/>
    </source>
</evidence>
<keyword evidence="8" id="KW-0407">Ion channel</keyword>
<feature type="transmembrane region" description="Helical" evidence="10">
    <location>
        <begin position="132"/>
        <end position="150"/>
    </location>
</feature>
<keyword evidence="7 10" id="KW-0472">Membrane</keyword>
<keyword evidence="12" id="KW-1185">Reference proteome</keyword>
<feature type="region of interest" description="Disordered" evidence="9">
    <location>
        <begin position="540"/>
        <end position="559"/>
    </location>
</feature>
<proteinExistence type="inferred from homology"/>
<evidence type="ECO:0000256" key="8">
    <source>
        <dbReference type="ARBA" id="ARBA00023303"/>
    </source>
</evidence>
<evidence type="ECO:0000256" key="1">
    <source>
        <dbReference type="ARBA" id="ARBA00004141"/>
    </source>
</evidence>
<evidence type="ECO:0000256" key="10">
    <source>
        <dbReference type="SAM" id="Phobius"/>
    </source>
</evidence>
<keyword evidence="4 10" id="KW-0812">Transmembrane</keyword>
<evidence type="ECO:0000256" key="2">
    <source>
        <dbReference type="ARBA" id="ARBA00007079"/>
    </source>
</evidence>
<keyword evidence="5 10" id="KW-1133">Transmembrane helix</keyword>
<evidence type="ECO:0000256" key="9">
    <source>
        <dbReference type="SAM" id="MobiDB-lite"/>
    </source>
</evidence>
<evidence type="ECO:0000256" key="7">
    <source>
        <dbReference type="ARBA" id="ARBA00023136"/>
    </source>
</evidence>
<evidence type="ECO:0000256" key="6">
    <source>
        <dbReference type="ARBA" id="ARBA00023065"/>
    </source>
</evidence>
<feature type="transmembrane region" description="Helical" evidence="10">
    <location>
        <begin position="213"/>
        <end position="233"/>
    </location>
</feature>
<feature type="transmembrane region" description="Helical" evidence="10">
    <location>
        <begin position="183"/>
        <end position="201"/>
    </location>
</feature>
<evidence type="ECO:0000256" key="3">
    <source>
        <dbReference type="ARBA" id="ARBA00022448"/>
    </source>
</evidence>
<gene>
    <name evidence="11" type="ORF">R1flu_023710</name>
</gene>
<dbReference type="EMBL" id="JBHFFA010000007">
    <property type="protein sequence ID" value="KAL2612018.1"/>
    <property type="molecule type" value="Genomic_DNA"/>
</dbReference>
<dbReference type="PANTHER" id="PTHR31086">
    <property type="entry name" value="ALUMINUM-ACTIVATED MALATE TRANSPORTER 10"/>
    <property type="match status" value="1"/>
</dbReference>
<evidence type="ECO:0000256" key="4">
    <source>
        <dbReference type="ARBA" id="ARBA00022692"/>
    </source>
</evidence>
<dbReference type="GO" id="GO:0016020">
    <property type="term" value="C:membrane"/>
    <property type="evidence" value="ECO:0007669"/>
    <property type="project" value="UniProtKB-SubCell"/>
</dbReference>
<comment type="subcellular location">
    <subcellularLocation>
        <location evidence="1">Membrane</location>
        <topology evidence="1">Multi-pass membrane protein</topology>
    </subcellularLocation>
</comment>
<protein>
    <submittedName>
        <fullName evidence="11">Uncharacterized protein</fullName>
    </submittedName>
</protein>
<organism evidence="11 12">
    <name type="scientific">Riccia fluitans</name>
    <dbReference type="NCBI Taxonomy" id="41844"/>
    <lineage>
        <taxon>Eukaryota</taxon>
        <taxon>Viridiplantae</taxon>
        <taxon>Streptophyta</taxon>
        <taxon>Embryophyta</taxon>
        <taxon>Marchantiophyta</taxon>
        <taxon>Marchantiopsida</taxon>
        <taxon>Marchantiidae</taxon>
        <taxon>Marchantiales</taxon>
        <taxon>Ricciaceae</taxon>
        <taxon>Riccia</taxon>
    </lineage>
</organism>
<dbReference type="Pfam" id="PF11744">
    <property type="entry name" value="ALMT"/>
    <property type="match status" value="1"/>
</dbReference>
<reference evidence="11 12" key="1">
    <citation type="submission" date="2024-09" db="EMBL/GenBank/DDBJ databases">
        <title>Chromosome-scale assembly of Riccia fluitans.</title>
        <authorList>
            <person name="Paukszto L."/>
            <person name="Sawicki J."/>
            <person name="Karawczyk K."/>
            <person name="Piernik-Szablinska J."/>
            <person name="Szczecinska M."/>
            <person name="Mazdziarz M."/>
        </authorList>
    </citation>
    <scope>NUCLEOTIDE SEQUENCE [LARGE SCALE GENOMIC DNA]</scope>
    <source>
        <strain evidence="11">Rf_01</strain>
        <tissue evidence="11">Aerial parts of the thallus</tissue>
    </source>
</reference>
<dbReference type="InterPro" id="IPR020966">
    <property type="entry name" value="ALMT"/>
</dbReference>
<evidence type="ECO:0000256" key="5">
    <source>
        <dbReference type="ARBA" id="ARBA00022989"/>
    </source>
</evidence>
<name>A0ABD1XTM3_9MARC</name>
<comment type="similarity">
    <text evidence="2">Belongs to the aromatic acid exporter (TC 2.A.85) family.</text>
</comment>
<dbReference type="GO" id="GO:0034220">
    <property type="term" value="P:monoatomic ion transmembrane transport"/>
    <property type="evidence" value="ECO:0007669"/>
    <property type="project" value="UniProtKB-KW"/>
</dbReference>
<feature type="compositionally biased region" description="Low complexity" evidence="9">
    <location>
        <begin position="542"/>
        <end position="552"/>
    </location>
</feature>
<dbReference type="Proteomes" id="UP001605036">
    <property type="component" value="Unassembled WGS sequence"/>
</dbReference>